<comment type="caution">
    <text evidence="2">The sequence shown here is derived from an EMBL/GenBank/DDBJ whole genome shotgun (WGS) entry which is preliminary data.</text>
</comment>
<protein>
    <submittedName>
        <fullName evidence="2">Uncharacterized protein</fullName>
    </submittedName>
</protein>
<sequence length="58" mass="6193">MTTQTSVPIQTVHGVSYPYVGATAENQSSKNRDCTKQDPGDRMASRASVKSSTSTNSK</sequence>
<feature type="region of interest" description="Disordered" evidence="1">
    <location>
        <begin position="23"/>
        <end position="58"/>
    </location>
</feature>
<name>A0ABY1QCU5_9BACT</name>
<dbReference type="Proteomes" id="UP001158067">
    <property type="component" value="Unassembled WGS sequence"/>
</dbReference>
<feature type="compositionally biased region" description="Basic and acidic residues" evidence="1">
    <location>
        <begin position="30"/>
        <end position="44"/>
    </location>
</feature>
<dbReference type="EMBL" id="FXUG01000010">
    <property type="protein sequence ID" value="SMP67220.1"/>
    <property type="molecule type" value="Genomic_DNA"/>
</dbReference>
<keyword evidence="3" id="KW-1185">Reference proteome</keyword>
<feature type="compositionally biased region" description="Polar residues" evidence="1">
    <location>
        <begin position="48"/>
        <end position="58"/>
    </location>
</feature>
<proteinExistence type="predicted"/>
<dbReference type="RefSeq" id="WP_283433888.1">
    <property type="nucleotide sequence ID" value="NZ_CAWLDM010000001.1"/>
</dbReference>
<accession>A0ABY1QCU5</accession>
<evidence type="ECO:0000313" key="3">
    <source>
        <dbReference type="Proteomes" id="UP001158067"/>
    </source>
</evidence>
<organism evidence="2 3">
    <name type="scientific">Neorhodopirellula lusitana</name>
    <dbReference type="NCBI Taxonomy" id="445327"/>
    <lineage>
        <taxon>Bacteria</taxon>
        <taxon>Pseudomonadati</taxon>
        <taxon>Planctomycetota</taxon>
        <taxon>Planctomycetia</taxon>
        <taxon>Pirellulales</taxon>
        <taxon>Pirellulaceae</taxon>
        <taxon>Neorhodopirellula</taxon>
    </lineage>
</organism>
<evidence type="ECO:0000256" key="1">
    <source>
        <dbReference type="SAM" id="MobiDB-lite"/>
    </source>
</evidence>
<gene>
    <name evidence="2" type="ORF">SAMN06265222_110117</name>
</gene>
<reference evidence="2 3" key="1">
    <citation type="submission" date="2017-05" db="EMBL/GenBank/DDBJ databases">
        <authorList>
            <person name="Varghese N."/>
            <person name="Submissions S."/>
        </authorList>
    </citation>
    <scope>NUCLEOTIDE SEQUENCE [LARGE SCALE GENOMIC DNA]</scope>
    <source>
        <strain evidence="2 3">DSM 25457</strain>
    </source>
</reference>
<evidence type="ECO:0000313" key="2">
    <source>
        <dbReference type="EMBL" id="SMP67220.1"/>
    </source>
</evidence>